<evidence type="ECO:0000313" key="3">
    <source>
        <dbReference type="Proteomes" id="UP001391051"/>
    </source>
</evidence>
<dbReference type="EMBL" id="JAQQWE010000003">
    <property type="protein sequence ID" value="KAK7959176.1"/>
    <property type="molecule type" value="Genomic_DNA"/>
</dbReference>
<evidence type="ECO:0000259" key="1">
    <source>
        <dbReference type="Pfam" id="PF20150"/>
    </source>
</evidence>
<proteinExistence type="predicted"/>
<name>A0ABR1QLF4_9PEZI</name>
<dbReference type="GeneID" id="92073314"/>
<sequence length="313" mass="37192">MEGLSEEGWSIPFTALAKMGMGQSEEDEGAKEFHAFPRLPAEIRSQIWHDTWTPAHVDLWHLGKQRYNECISSGTRPQPASAHVNHESRGEMLRKYYKIPDTPVLEFRACVNFDLDTLRVNRYTGRATEYPENIFSKFKRMEIQMFLMFRYHDWHHSTPATIPERWIRDEDIYADRPDYETLDNFLRYVWRRYFSSVEEIKLELEVPFVRFQVFSRIHPDIVQSLRPFFIRTPDGRGLEFLPDLHGKRQWKAMTIRVVGEDDVSGRDDVERAQDHQRLIKYLTLCLWHVFAPNDFLRGDQEIEQLVNEEASHS</sequence>
<reference evidence="2 3" key="1">
    <citation type="submission" date="2023-01" db="EMBL/GenBank/DDBJ databases">
        <title>Analysis of 21 Apiospora genomes using comparative genomics revels a genus with tremendous synthesis potential of carbohydrate active enzymes and secondary metabolites.</title>
        <authorList>
            <person name="Sorensen T."/>
        </authorList>
    </citation>
    <scope>NUCLEOTIDE SEQUENCE [LARGE SCALE GENOMIC DNA]</scope>
    <source>
        <strain evidence="2 3">CBS 24483</strain>
    </source>
</reference>
<dbReference type="PANTHER" id="PTHR35910:SF1">
    <property type="entry name" value="2EXR DOMAIN-CONTAINING PROTEIN"/>
    <property type="match status" value="1"/>
</dbReference>
<dbReference type="Proteomes" id="UP001391051">
    <property type="component" value="Unassembled WGS sequence"/>
</dbReference>
<organism evidence="2 3">
    <name type="scientific">Apiospora aurea</name>
    <dbReference type="NCBI Taxonomy" id="335848"/>
    <lineage>
        <taxon>Eukaryota</taxon>
        <taxon>Fungi</taxon>
        <taxon>Dikarya</taxon>
        <taxon>Ascomycota</taxon>
        <taxon>Pezizomycotina</taxon>
        <taxon>Sordariomycetes</taxon>
        <taxon>Xylariomycetidae</taxon>
        <taxon>Amphisphaeriales</taxon>
        <taxon>Apiosporaceae</taxon>
        <taxon>Apiospora</taxon>
    </lineage>
</organism>
<gene>
    <name evidence="2" type="ORF">PG986_004030</name>
</gene>
<evidence type="ECO:0000313" key="2">
    <source>
        <dbReference type="EMBL" id="KAK7959176.1"/>
    </source>
</evidence>
<dbReference type="PANTHER" id="PTHR35910">
    <property type="entry name" value="2EXR DOMAIN-CONTAINING PROTEIN"/>
    <property type="match status" value="1"/>
</dbReference>
<keyword evidence="3" id="KW-1185">Reference proteome</keyword>
<dbReference type="RefSeq" id="XP_066702879.1">
    <property type="nucleotide sequence ID" value="XM_066840252.1"/>
</dbReference>
<dbReference type="Pfam" id="PF20150">
    <property type="entry name" value="2EXR"/>
    <property type="match status" value="1"/>
</dbReference>
<feature type="domain" description="2EXR" evidence="1">
    <location>
        <begin position="33"/>
        <end position="118"/>
    </location>
</feature>
<comment type="caution">
    <text evidence="2">The sequence shown here is derived from an EMBL/GenBank/DDBJ whole genome shotgun (WGS) entry which is preliminary data.</text>
</comment>
<dbReference type="InterPro" id="IPR045518">
    <property type="entry name" value="2EXR"/>
</dbReference>
<protein>
    <recommendedName>
        <fullName evidence="1">2EXR domain-containing protein</fullName>
    </recommendedName>
</protein>
<accession>A0ABR1QLF4</accession>